<name>A0ACC0CLR6_9PEZI</name>
<gene>
    <name evidence="1" type="ORF">F4821DRAFT_249445</name>
</gene>
<sequence>MIGTSIPEYIFIRICIFLVQYTTPLCIACLALLAAVRGSWTAAVSHHPLSIALLLGYSIVDGLYAAFVYLPHSRRLKEEQAQHPPPLARDERRELFQRCFANVPDTRRYLQMWFLGADEEDIRRDNVCEFLLWAFFDRRPAGEESVEDDAELDEYIDIIEKNMGRRLEPGRGKAEGLRLTLDEVDTQYRSVAWYLAVGIVDLASHCLLALNAFHYHAQPASTILSHIPPRLQDMFTTRRSEVDGLSYWHRPHTATDRLPVLFLHGIGIGLYTYVQFLKRLNSGPGSQDGEGQIGIIAIENLPISFRLTGAPLGRLDFLDRIATILDAHGWDRFVLVSHSYGTALATHMLRSENLTDRIASVMLVDPVTILLHLPDVAYNFTRRRPRSANEWQLWYFASMDPGVAHALGRHFFWKDNIVWKEELLGVARRGLPTDGTDGVLDGNGVNTKGVRTTAKPPRKVAVCLAERDLIVDTPKVAQYLAADGDEWVAAPGPAGGRGTSPWEWSSNHDERGNGYLTRDGIELLWFDGLDHAQCFDSKENQDRLCSVIRRFCII</sequence>
<dbReference type="Proteomes" id="UP001497680">
    <property type="component" value="Unassembled WGS sequence"/>
</dbReference>
<keyword evidence="2" id="KW-1185">Reference proteome</keyword>
<organism evidence="1 2">
    <name type="scientific">Hypoxylon rubiginosum</name>
    <dbReference type="NCBI Taxonomy" id="110542"/>
    <lineage>
        <taxon>Eukaryota</taxon>
        <taxon>Fungi</taxon>
        <taxon>Dikarya</taxon>
        <taxon>Ascomycota</taxon>
        <taxon>Pezizomycotina</taxon>
        <taxon>Sordariomycetes</taxon>
        <taxon>Xylariomycetidae</taxon>
        <taxon>Xylariales</taxon>
        <taxon>Hypoxylaceae</taxon>
        <taxon>Hypoxylon</taxon>
    </lineage>
</organism>
<accession>A0ACC0CLR6</accession>
<protein>
    <submittedName>
        <fullName evidence="1">Uncharacterized protein</fullName>
    </submittedName>
</protein>
<evidence type="ECO:0000313" key="2">
    <source>
        <dbReference type="Proteomes" id="UP001497680"/>
    </source>
</evidence>
<evidence type="ECO:0000313" key="1">
    <source>
        <dbReference type="EMBL" id="KAI6081349.1"/>
    </source>
</evidence>
<reference evidence="1 2" key="1">
    <citation type="journal article" date="2022" name="New Phytol.">
        <title>Ecological generalism drives hyperdiversity of secondary metabolite gene clusters in xylarialean endophytes.</title>
        <authorList>
            <person name="Franco M.E.E."/>
            <person name="Wisecaver J.H."/>
            <person name="Arnold A.E."/>
            <person name="Ju Y.M."/>
            <person name="Slot J.C."/>
            <person name="Ahrendt S."/>
            <person name="Moore L.P."/>
            <person name="Eastman K.E."/>
            <person name="Scott K."/>
            <person name="Konkel Z."/>
            <person name="Mondo S.J."/>
            <person name="Kuo A."/>
            <person name="Hayes R.D."/>
            <person name="Haridas S."/>
            <person name="Andreopoulos B."/>
            <person name="Riley R."/>
            <person name="LaButti K."/>
            <person name="Pangilinan J."/>
            <person name="Lipzen A."/>
            <person name="Amirebrahimi M."/>
            <person name="Yan J."/>
            <person name="Adam C."/>
            <person name="Keymanesh K."/>
            <person name="Ng V."/>
            <person name="Louie K."/>
            <person name="Northen T."/>
            <person name="Drula E."/>
            <person name="Henrissat B."/>
            <person name="Hsieh H.M."/>
            <person name="Youens-Clark K."/>
            <person name="Lutzoni F."/>
            <person name="Miadlikowska J."/>
            <person name="Eastwood D.C."/>
            <person name="Hamelin R.C."/>
            <person name="Grigoriev I.V."/>
            <person name="U'Ren J.M."/>
        </authorList>
    </citation>
    <scope>NUCLEOTIDE SEQUENCE [LARGE SCALE GENOMIC DNA]</scope>
    <source>
        <strain evidence="1 2">ER1909</strain>
    </source>
</reference>
<proteinExistence type="predicted"/>
<dbReference type="EMBL" id="MU394398">
    <property type="protein sequence ID" value="KAI6081349.1"/>
    <property type="molecule type" value="Genomic_DNA"/>
</dbReference>
<comment type="caution">
    <text evidence="1">The sequence shown here is derived from an EMBL/GenBank/DDBJ whole genome shotgun (WGS) entry which is preliminary data.</text>
</comment>